<comment type="caution">
    <text evidence="1">The sequence shown here is derived from an EMBL/GenBank/DDBJ whole genome shotgun (WGS) entry which is preliminary data.</text>
</comment>
<dbReference type="EMBL" id="JAYMYQ010000007">
    <property type="protein sequence ID" value="KAK7320358.1"/>
    <property type="molecule type" value="Genomic_DNA"/>
</dbReference>
<evidence type="ECO:0000313" key="2">
    <source>
        <dbReference type="Proteomes" id="UP001367508"/>
    </source>
</evidence>
<accession>A0AAN9Q6T7</accession>
<reference evidence="1 2" key="1">
    <citation type="submission" date="2024-01" db="EMBL/GenBank/DDBJ databases">
        <title>The genomes of 5 underutilized Papilionoideae crops provide insights into root nodulation and disease resistanc.</title>
        <authorList>
            <person name="Jiang F."/>
        </authorList>
    </citation>
    <scope>NUCLEOTIDE SEQUENCE [LARGE SCALE GENOMIC DNA]</scope>
    <source>
        <strain evidence="1">LVBAO_FW01</strain>
        <tissue evidence="1">Leaves</tissue>
    </source>
</reference>
<organism evidence="1 2">
    <name type="scientific">Canavalia gladiata</name>
    <name type="common">Sword bean</name>
    <name type="synonym">Dolichos gladiatus</name>
    <dbReference type="NCBI Taxonomy" id="3824"/>
    <lineage>
        <taxon>Eukaryota</taxon>
        <taxon>Viridiplantae</taxon>
        <taxon>Streptophyta</taxon>
        <taxon>Embryophyta</taxon>
        <taxon>Tracheophyta</taxon>
        <taxon>Spermatophyta</taxon>
        <taxon>Magnoliopsida</taxon>
        <taxon>eudicotyledons</taxon>
        <taxon>Gunneridae</taxon>
        <taxon>Pentapetalae</taxon>
        <taxon>rosids</taxon>
        <taxon>fabids</taxon>
        <taxon>Fabales</taxon>
        <taxon>Fabaceae</taxon>
        <taxon>Papilionoideae</taxon>
        <taxon>50 kb inversion clade</taxon>
        <taxon>NPAAA clade</taxon>
        <taxon>indigoferoid/millettioid clade</taxon>
        <taxon>Phaseoleae</taxon>
        <taxon>Canavalia</taxon>
    </lineage>
</organism>
<sequence>MAGVQFYSLLHATSKSFLAKSCRPFLNNTVKNYGQTRNGNRSLLMAERAPSTAEEFQRVAAERAKERVRSESYGAQEGAIGEFKVESVKNRYKDSHRRGD</sequence>
<dbReference type="AlphaFoldDB" id="A0AAN9Q6T7"/>
<evidence type="ECO:0000313" key="1">
    <source>
        <dbReference type="EMBL" id="KAK7320358.1"/>
    </source>
</evidence>
<protein>
    <submittedName>
        <fullName evidence="1">Uncharacterized protein</fullName>
    </submittedName>
</protein>
<keyword evidence="2" id="KW-1185">Reference proteome</keyword>
<name>A0AAN9Q6T7_CANGL</name>
<proteinExistence type="predicted"/>
<gene>
    <name evidence="1" type="ORF">VNO77_29766</name>
</gene>
<dbReference type="Proteomes" id="UP001367508">
    <property type="component" value="Unassembled WGS sequence"/>
</dbReference>